<proteinExistence type="predicted"/>
<dbReference type="EMBL" id="BQNB010009918">
    <property type="protein sequence ID" value="GJS70208.1"/>
    <property type="molecule type" value="Genomic_DNA"/>
</dbReference>
<organism evidence="3 4">
    <name type="scientific">Tanacetum coccineum</name>
    <dbReference type="NCBI Taxonomy" id="301880"/>
    <lineage>
        <taxon>Eukaryota</taxon>
        <taxon>Viridiplantae</taxon>
        <taxon>Streptophyta</taxon>
        <taxon>Embryophyta</taxon>
        <taxon>Tracheophyta</taxon>
        <taxon>Spermatophyta</taxon>
        <taxon>Magnoliopsida</taxon>
        <taxon>eudicotyledons</taxon>
        <taxon>Gunneridae</taxon>
        <taxon>Pentapetalae</taxon>
        <taxon>asterids</taxon>
        <taxon>campanulids</taxon>
        <taxon>Asterales</taxon>
        <taxon>Asteraceae</taxon>
        <taxon>Asteroideae</taxon>
        <taxon>Anthemideae</taxon>
        <taxon>Anthemidinae</taxon>
        <taxon>Tanacetum</taxon>
    </lineage>
</organism>
<evidence type="ECO:0000259" key="2">
    <source>
        <dbReference type="PROSITE" id="PS50994"/>
    </source>
</evidence>
<dbReference type="Gene3D" id="3.30.420.10">
    <property type="entry name" value="Ribonuclease H-like superfamily/Ribonuclease H"/>
    <property type="match status" value="1"/>
</dbReference>
<reference evidence="3" key="2">
    <citation type="submission" date="2022-01" db="EMBL/GenBank/DDBJ databases">
        <authorList>
            <person name="Yamashiro T."/>
            <person name="Shiraishi A."/>
            <person name="Satake H."/>
            <person name="Nakayama K."/>
        </authorList>
    </citation>
    <scope>NUCLEOTIDE SEQUENCE</scope>
</reference>
<protein>
    <submittedName>
        <fullName evidence="3">Cysteine-rich receptor-like protein kinase 8</fullName>
    </submittedName>
</protein>
<dbReference type="PROSITE" id="PS50994">
    <property type="entry name" value="INTEGRASE"/>
    <property type="match status" value="1"/>
</dbReference>
<reference evidence="3" key="1">
    <citation type="journal article" date="2022" name="Int. J. Mol. Sci.">
        <title>Draft Genome of Tanacetum Coccineum: Genomic Comparison of Closely Related Tanacetum-Family Plants.</title>
        <authorList>
            <person name="Yamashiro T."/>
            <person name="Shiraishi A."/>
            <person name="Nakayama K."/>
            <person name="Satake H."/>
        </authorList>
    </citation>
    <scope>NUCLEOTIDE SEQUENCE</scope>
</reference>
<dbReference type="PANTHER" id="PTHR42648">
    <property type="entry name" value="TRANSPOSASE, PUTATIVE-RELATED"/>
    <property type="match status" value="1"/>
</dbReference>
<dbReference type="InterPro" id="IPR001584">
    <property type="entry name" value="Integrase_cat-core"/>
</dbReference>
<gene>
    <name evidence="3" type="ORF">Tco_0703049</name>
</gene>
<dbReference type="InterPro" id="IPR036397">
    <property type="entry name" value="RNaseH_sf"/>
</dbReference>
<dbReference type="InterPro" id="IPR012337">
    <property type="entry name" value="RNaseH-like_sf"/>
</dbReference>
<feature type="domain" description="Integrase catalytic" evidence="2">
    <location>
        <begin position="388"/>
        <end position="568"/>
    </location>
</feature>
<dbReference type="SUPFAM" id="SSF53098">
    <property type="entry name" value="Ribonuclease H-like"/>
    <property type="match status" value="1"/>
</dbReference>
<name>A0ABQ4XZ99_9ASTR</name>
<dbReference type="InterPro" id="IPR039537">
    <property type="entry name" value="Retrotran_Ty1/copia-like"/>
</dbReference>
<sequence>MDLSNPLYIHPSDGLGSLPIQEKLIGAQNYRSWRRFFEIGLSTKRKLGFVKGTVLRPPIVLVPPTTAAMNAVNTEFEIWTQLESRFSLRNGLRKYKLSKECFDIKQHGNSEESQKDVFQNNGSSIESTEKVGYPVWHHKYKQNKASNQFKPKGDTNAGNFKKTAASVTSGASNFTFTSEQFKSLMRSVLNDMKNCGASGTDCTNDDLEFVAAILNAKILKILPKITLPNGQSSEITQIGHVKLNNGILLKDVLCVPEFKFSLLSIPKLTKDNNCVVIFFLNFCVLQDLTTRKVLGLGKKIAGLYHLLNVHMDYVDGKIRNMVDSHISSGLFSCSTGIYKKPVCTNMFSLWHHRLGHLPDSKMKHIQCNDVSTINETGLTCLTCLMAKLTRLPFSLSDSHSSTAFHLIHMDTWGPYKVPTNGKYRYFLTIVDDFSRATWTYLMVNKSDAFAILKTFLKFVEMQFNAKVKCIRSDNALEFVKGPCASYLADQGIEHQTTCVDRPQQNGRAERKHRHILEVARALRFQATLPLSCFVSRDVQFHEHIFPFVESSTLQFCQPMPVSMPNSKVTYDDPVVLPTNVHVYLSNEIPNEEVVINHTEDVLESSSTVPIRKSSRQTKPPDWTKDFC</sequence>
<accession>A0ABQ4XZ99</accession>
<dbReference type="Pfam" id="PF14244">
    <property type="entry name" value="Retrotran_gag_3"/>
    <property type="match status" value="1"/>
</dbReference>
<evidence type="ECO:0000256" key="1">
    <source>
        <dbReference type="SAM" id="MobiDB-lite"/>
    </source>
</evidence>
<comment type="caution">
    <text evidence="3">The sequence shown here is derived from an EMBL/GenBank/DDBJ whole genome shotgun (WGS) entry which is preliminary data.</text>
</comment>
<feature type="region of interest" description="Disordered" evidence="1">
    <location>
        <begin position="606"/>
        <end position="627"/>
    </location>
</feature>
<dbReference type="Pfam" id="PF00665">
    <property type="entry name" value="rve"/>
    <property type="match status" value="1"/>
</dbReference>
<evidence type="ECO:0000313" key="4">
    <source>
        <dbReference type="Proteomes" id="UP001151760"/>
    </source>
</evidence>
<dbReference type="PANTHER" id="PTHR42648:SF31">
    <property type="entry name" value="RNA-DIRECTED DNA POLYMERASE"/>
    <property type="match status" value="1"/>
</dbReference>
<dbReference type="Proteomes" id="UP001151760">
    <property type="component" value="Unassembled WGS sequence"/>
</dbReference>
<dbReference type="InterPro" id="IPR029472">
    <property type="entry name" value="Copia-like_N"/>
</dbReference>
<keyword evidence="4" id="KW-1185">Reference proteome</keyword>
<evidence type="ECO:0000313" key="3">
    <source>
        <dbReference type="EMBL" id="GJS70208.1"/>
    </source>
</evidence>